<evidence type="ECO:0000256" key="3">
    <source>
        <dbReference type="ARBA" id="ARBA00022692"/>
    </source>
</evidence>
<feature type="transmembrane region" description="Helical" evidence="6">
    <location>
        <begin position="133"/>
        <end position="149"/>
    </location>
</feature>
<dbReference type="EMBL" id="JAVDWU010000005">
    <property type="protein sequence ID" value="MDR7150779.1"/>
    <property type="molecule type" value="Genomic_DNA"/>
</dbReference>
<feature type="transmembrane region" description="Helical" evidence="6">
    <location>
        <begin position="74"/>
        <end position="95"/>
    </location>
</feature>
<dbReference type="InterPro" id="IPR000620">
    <property type="entry name" value="EamA_dom"/>
</dbReference>
<protein>
    <submittedName>
        <fullName evidence="8">Drug/metabolite transporter (DMT)-like permease</fullName>
    </submittedName>
</protein>
<keyword evidence="2" id="KW-1003">Cell membrane</keyword>
<feature type="transmembrane region" description="Helical" evidence="6">
    <location>
        <begin position="186"/>
        <end position="206"/>
    </location>
</feature>
<comment type="caution">
    <text evidence="8">The sequence shown here is derived from an EMBL/GenBank/DDBJ whole genome shotgun (WGS) entry which is preliminary data.</text>
</comment>
<dbReference type="Pfam" id="PF00892">
    <property type="entry name" value="EamA"/>
    <property type="match status" value="2"/>
</dbReference>
<gene>
    <name evidence="8" type="ORF">J2W49_002742</name>
</gene>
<feature type="transmembrane region" description="Helical" evidence="6">
    <location>
        <begin position="45"/>
        <end position="62"/>
    </location>
</feature>
<sequence length="299" mass="31766">MFNIHKAWGLLMGLAAAIIGGGWQVATRHATATGLSPIAPDDLIILRYGVPALLLLPIIWRSGLLPRHVDRRMLLLMLVGAGVPFGFAAMSGTRFAPTSHMGVLMAGASPLIAAGLAWWVWREIPNGTRRMGMAFMLAAVMLLGAQTLVDWSASTWRGDLLFLLAALLWAGYAVTFKRTGLSPWHAAALVNVWSFLLVIVWIAARGGTQLLSAPMSTLAWQVIWQGLLAGVLGLWAYSVAIERLGAAPAAAFGALAPAISAVGGWWWLGDSLTALDLVSVSAAVIGVVLASGVWPAYRR</sequence>
<dbReference type="RefSeq" id="WP_310316880.1">
    <property type="nucleotide sequence ID" value="NZ_JAVDWU010000005.1"/>
</dbReference>
<keyword evidence="4 6" id="KW-1133">Transmembrane helix</keyword>
<name>A0ABU1WNJ5_9BURK</name>
<proteinExistence type="predicted"/>
<dbReference type="InterPro" id="IPR051258">
    <property type="entry name" value="Diverse_Substrate_Transporter"/>
</dbReference>
<keyword evidence="3 6" id="KW-0812">Transmembrane</keyword>
<organism evidence="8 9">
    <name type="scientific">Hydrogenophaga palleronii</name>
    <dbReference type="NCBI Taxonomy" id="65655"/>
    <lineage>
        <taxon>Bacteria</taxon>
        <taxon>Pseudomonadati</taxon>
        <taxon>Pseudomonadota</taxon>
        <taxon>Betaproteobacteria</taxon>
        <taxon>Burkholderiales</taxon>
        <taxon>Comamonadaceae</taxon>
        <taxon>Hydrogenophaga</taxon>
    </lineage>
</organism>
<dbReference type="PANTHER" id="PTHR42920">
    <property type="entry name" value="OS03G0707200 PROTEIN-RELATED"/>
    <property type="match status" value="1"/>
</dbReference>
<dbReference type="InterPro" id="IPR037185">
    <property type="entry name" value="EmrE-like"/>
</dbReference>
<feature type="domain" description="EamA" evidence="7">
    <location>
        <begin position="8"/>
        <end position="143"/>
    </location>
</feature>
<feature type="transmembrane region" description="Helical" evidence="6">
    <location>
        <begin position="7"/>
        <end position="25"/>
    </location>
</feature>
<feature type="transmembrane region" description="Helical" evidence="6">
    <location>
        <begin position="101"/>
        <end position="121"/>
    </location>
</feature>
<dbReference type="PANTHER" id="PTHR42920:SF5">
    <property type="entry name" value="EAMA DOMAIN-CONTAINING PROTEIN"/>
    <property type="match status" value="1"/>
</dbReference>
<keyword evidence="5 6" id="KW-0472">Membrane</keyword>
<feature type="transmembrane region" description="Helical" evidence="6">
    <location>
        <begin position="155"/>
        <end position="174"/>
    </location>
</feature>
<evidence type="ECO:0000313" key="8">
    <source>
        <dbReference type="EMBL" id="MDR7150779.1"/>
    </source>
</evidence>
<evidence type="ECO:0000256" key="1">
    <source>
        <dbReference type="ARBA" id="ARBA00004651"/>
    </source>
</evidence>
<evidence type="ECO:0000256" key="4">
    <source>
        <dbReference type="ARBA" id="ARBA00022989"/>
    </source>
</evidence>
<evidence type="ECO:0000256" key="5">
    <source>
        <dbReference type="ARBA" id="ARBA00023136"/>
    </source>
</evidence>
<evidence type="ECO:0000313" key="9">
    <source>
        <dbReference type="Proteomes" id="UP001265700"/>
    </source>
</evidence>
<comment type="subcellular location">
    <subcellularLocation>
        <location evidence="1">Cell membrane</location>
        <topology evidence="1">Multi-pass membrane protein</topology>
    </subcellularLocation>
</comment>
<feature type="transmembrane region" description="Helical" evidence="6">
    <location>
        <begin position="218"/>
        <end position="237"/>
    </location>
</feature>
<feature type="transmembrane region" description="Helical" evidence="6">
    <location>
        <begin position="274"/>
        <end position="297"/>
    </location>
</feature>
<dbReference type="Proteomes" id="UP001265700">
    <property type="component" value="Unassembled WGS sequence"/>
</dbReference>
<evidence type="ECO:0000259" key="7">
    <source>
        <dbReference type="Pfam" id="PF00892"/>
    </source>
</evidence>
<dbReference type="SUPFAM" id="SSF103481">
    <property type="entry name" value="Multidrug resistance efflux transporter EmrE"/>
    <property type="match status" value="2"/>
</dbReference>
<accession>A0ABU1WNJ5</accession>
<reference evidence="8 9" key="1">
    <citation type="submission" date="2023-07" db="EMBL/GenBank/DDBJ databases">
        <title>Sorghum-associated microbial communities from plants grown in Nebraska, USA.</title>
        <authorList>
            <person name="Schachtman D."/>
        </authorList>
    </citation>
    <scope>NUCLEOTIDE SEQUENCE [LARGE SCALE GENOMIC DNA]</scope>
    <source>
        <strain evidence="8 9">4249</strain>
    </source>
</reference>
<evidence type="ECO:0000256" key="2">
    <source>
        <dbReference type="ARBA" id="ARBA00022475"/>
    </source>
</evidence>
<evidence type="ECO:0000256" key="6">
    <source>
        <dbReference type="SAM" id="Phobius"/>
    </source>
</evidence>
<keyword evidence="9" id="KW-1185">Reference proteome</keyword>
<feature type="domain" description="EamA" evidence="7">
    <location>
        <begin position="157"/>
        <end position="291"/>
    </location>
</feature>
<feature type="transmembrane region" description="Helical" evidence="6">
    <location>
        <begin position="249"/>
        <end position="268"/>
    </location>
</feature>